<proteinExistence type="predicted"/>
<dbReference type="SUPFAM" id="SSF82171">
    <property type="entry name" value="DPP6 N-terminal domain-like"/>
    <property type="match status" value="1"/>
</dbReference>
<dbReference type="EMBL" id="SOFL01000052">
    <property type="protein sequence ID" value="TFB97784.1"/>
    <property type="molecule type" value="Genomic_DNA"/>
</dbReference>
<evidence type="ECO:0000313" key="3">
    <source>
        <dbReference type="Proteomes" id="UP000297907"/>
    </source>
</evidence>
<organism evidence="2 3">
    <name type="scientific">Cryobacterium adonitolivorans</name>
    <dbReference type="NCBI Taxonomy" id="1259189"/>
    <lineage>
        <taxon>Bacteria</taxon>
        <taxon>Bacillati</taxon>
        <taxon>Actinomycetota</taxon>
        <taxon>Actinomycetes</taxon>
        <taxon>Micrococcales</taxon>
        <taxon>Microbacteriaceae</taxon>
        <taxon>Cryobacterium</taxon>
    </lineage>
</organism>
<dbReference type="RefSeq" id="WP_134454831.1">
    <property type="nucleotide sequence ID" value="NZ_SOFL01000052.1"/>
</dbReference>
<evidence type="ECO:0008006" key="4">
    <source>
        <dbReference type="Google" id="ProtNLM"/>
    </source>
</evidence>
<accession>A0A4R8W188</accession>
<keyword evidence="1" id="KW-0472">Membrane</keyword>
<comment type="caution">
    <text evidence="2">The sequence shown here is derived from an EMBL/GenBank/DDBJ whole genome shotgun (WGS) entry which is preliminary data.</text>
</comment>
<dbReference type="AlphaFoldDB" id="A0A4R8W188"/>
<keyword evidence="3" id="KW-1185">Reference proteome</keyword>
<keyword evidence="1" id="KW-1133">Transmembrane helix</keyword>
<name>A0A4R8W188_9MICO</name>
<gene>
    <name evidence="2" type="ORF">E3O42_15635</name>
</gene>
<dbReference type="Proteomes" id="UP000297907">
    <property type="component" value="Unassembled WGS sequence"/>
</dbReference>
<sequence>MSTELGSSGPTTPEPAPAAATRRFRRTLAVLLTGLTVLCLALVAVNVFNGPRLTGSHVDASAVVTAANQRLVLDTNQQLADVGADQVTVSPAVVVDVQTRNDSIVIVFPQPLAYDTEYTVAVIDVTGPFADRSSDLAVTFHTDEAPFYLLSRSPAQPGESTKAPDRIVRTTVGSAETSVAFSAPYIQSFVPVGEELVVVALADDLSNTLSLVDRDGRAAELTLPGTGTVHDLQASSSSSTVGFRFSSAPGAAGHVYDNTLFLLDLTRGTVDTVAGLDGEPVQAIAWGFMANRAEVVAQLFDTTLLLIDPRVDGVAVPDDTVPDDTVPDDAVPDDAVPIPIGQFPNLNAFAPDGLRIAVSDQDNQYILDLSTGAEAAIVRDVAGTTPYTAELRFLTGGEGYVQRVAEFDQATGRVRQTLILVTGDPAAPTTRPVYEPVLPNETIVGFTISPNDQYLAIQTVPNGQTQVTDGYPVDPQATTATTLFVELATGAISRSIVGIDATW</sequence>
<feature type="transmembrane region" description="Helical" evidence="1">
    <location>
        <begin position="28"/>
        <end position="48"/>
    </location>
</feature>
<evidence type="ECO:0000313" key="2">
    <source>
        <dbReference type="EMBL" id="TFB97784.1"/>
    </source>
</evidence>
<dbReference type="Gene3D" id="2.130.10.120">
    <property type="entry name" value="Prolyl oligopeptidase, N-terminal domain"/>
    <property type="match status" value="1"/>
</dbReference>
<reference evidence="2 3" key="1">
    <citation type="submission" date="2019-03" db="EMBL/GenBank/DDBJ databases">
        <title>Genomics of glacier-inhabiting Cryobacterium strains.</title>
        <authorList>
            <person name="Liu Q."/>
            <person name="Xin Y.-H."/>
        </authorList>
    </citation>
    <scope>NUCLEOTIDE SEQUENCE [LARGE SCALE GENOMIC DNA]</scope>
    <source>
        <strain evidence="2 3">RHLS22-1</strain>
    </source>
</reference>
<keyword evidence="1" id="KW-0812">Transmembrane</keyword>
<evidence type="ECO:0000256" key="1">
    <source>
        <dbReference type="SAM" id="Phobius"/>
    </source>
</evidence>
<dbReference type="OrthoDB" id="5057864at2"/>
<protein>
    <recommendedName>
        <fullName evidence="4">SbsA Ig-like domain-containing protein</fullName>
    </recommendedName>
</protein>